<comment type="caution">
    <text evidence="2">The sequence shown here is derived from an EMBL/GenBank/DDBJ whole genome shotgun (WGS) entry which is preliminary data.</text>
</comment>
<name>A0ABU2JM42_9ACTN</name>
<feature type="chain" id="PRO_5046904381" evidence="1">
    <location>
        <begin position="34"/>
        <end position="441"/>
    </location>
</feature>
<dbReference type="EMBL" id="JAVREO010000002">
    <property type="protein sequence ID" value="MDT0265594.1"/>
    <property type="molecule type" value="Genomic_DNA"/>
</dbReference>
<dbReference type="SUPFAM" id="SSF53850">
    <property type="entry name" value="Periplasmic binding protein-like II"/>
    <property type="match status" value="1"/>
</dbReference>
<reference evidence="3" key="1">
    <citation type="submission" date="2023-07" db="EMBL/GenBank/DDBJ databases">
        <title>30 novel species of actinomycetes from the DSMZ collection.</title>
        <authorList>
            <person name="Nouioui I."/>
        </authorList>
    </citation>
    <scope>NUCLEOTIDE SEQUENCE [LARGE SCALE GENOMIC DNA]</scope>
    <source>
        <strain evidence="3">DSM 44915</strain>
    </source>
</reference>
<dbReference type="Gene3D" id="3.40.190.10">
    <property type="entry name" value="Periplasmic binding protein-like II"/>
    <property type="match status" value="1"/>
</dbReference>
<proteinExistence type="predicted"/>
<evidence type="ECO:0000313" key="2">
    <source>
        <dbReference type="EMBL" id="MDT0265594.1"/>
    </source>
</evidence>
<dbReference type="PANTHER" id="PTHR43649:SF32">
    <property type="entry name" value="SUGAR BINDING SECRETED PROTEIN"/>
    <property type="match status" value="1"/>
</dbReference>
<organism evidence="2 3">
    <name type="scientific">Streptomyces chisholmiae</name>
    <dbReference type="NCBI Taxonomy" id="3075540"/>
    <lineage>
        <taxon>Bacteria</taxon>
        <taxon>Bacillati</taxon>
        <taxon>Actinomycetota</taxon>
        <taxon>Actinomycetes</taxon>
        <taxon>Kitasatosporales</taxon>
        <taxon>Streptomycetaceae</taxon>
        <taxon>Streptomyces</taxon>
    </lineage>
</organism>
<sequence>MRDRARTIHRPSRRTTRVLAFGVAATLASGLLAGCGSDDDEGGDGGDVELTIGVFGQFGFEEAGLYEEYMELNPHVTITQDSISENADYIQQLRTRLAQNSGLMDVQAIEVGNIAEMTGDLNGRWVDFTEYEDVDTGHFLPWKLDQATTEDGRIIGLGTDIGPTGICYRKDLFEEAGLPSDREEVSALFTDWNAYLEVGEQFAANTPGDADYVDSAGGVFNAVVSAYEERYYNSAGEISYQDSEGVQTAWDLSVQAAEAGLSDAQQQFSDEWKSALANGAFATIASCPAWMLGNIRAEGGEAGVGLWDVAQSPTPSNWGGSFVGVPEAGSNKEEAVKLAAWLTAPEQQAKLFAERGSFPSSAAAHELPEVTEATDDYLTDVPIGQIFTAAAADIPTQVIGPRDQVIQENITNGLVALEQQGLSSEEAWDSVVSQLDNALAE</sequence>
<dbReference type="InterPro" id="IPR050490">
    <property type="entry name" value="Bact_solute-bd_prot1"/>
</dbReference>
<keyword evidence="1" id="KW-0732">Signal</keyword>
<feature type="signal peptide" evidence="1">
    <location>
        <begin position="1"/>
        <end position="33"/>
    </location>
</feature>
<protein>
    <submittedName>
        <fullName evidence="2">ABC transporter substrate-binding protein</fullName>
    </submittedName>
</protein>
<dbReference type="InterPro" id="IPR006059">
    <property type="entry name" value="SBP"/>
</dbReference>
<accession>A0ABU2JM42</accession>
<keyword evidence="3" id="KW-1185">Reference proteome</keyword>
<dbReference type="PANTHER" id="PTHR43649">
    <property type="entry name" value="ARABINOSE-BINDING PROTEIN-RELATED"/>
    <property type="match status" value="1"/>
</dbReference>
<dbReference type="Proteomes" id="UP001183410">
    <property type="component" value="Unassembled WGS sequence"/>
</dbReference>
<evidence type="ECO:0000256" key="1">
    <source>
        <dbReference type="SAM" id="SignalP"/>
    </source>
</evidence>
<dbReference type="RefSeq" id="WP_311665049.1">
    <property type="nucleotide sequence ID" value="NZ_JAVREO010000002.1"/>
</dbReference>
<evidence type="ECO:0000313" key="3">
    <source>
        <dbReference type="Proteomes" id="UP001183410"/>
    </source>
</evidence>
<dbReference type="Pfam" id="PF13416">
    <property type="entry name" value="SBP_bac_8"/>
    <property type="match status" value="1"/>
</dbReference>
<gene>
    <name evidence="2" type="ORF">RM844_04740</name>
</gene>
<dbReference type="PROSITE" id="PS51257">
    <property type="entry name" value="PROKAR_LIPOPROTEIN"/>
    <property type="match status" value="1"/>
</dbReference>